<comment type="subcellular location">
    <subcellularLocation>
        <location evidence="1 7">Cell membrane</location>
        <topology evidence="1 7">Multi-pass membrane protein</topology>
    </subcellularLocation>
</comment>
<dbReference type="Gene3D" id="1.10.3720.10">
    <property type="entry name" value="MetI-like"/>
    <property type="match status" value="1"/>
</dbReference>
<evidence type="ECO:0000256" key="2">
    <source>
        <dbReference type="ARBA" id="ARBA00022448"/>
    </source>
</evidence>
<evidence type="ECO:0000313" key="10">
    <source>
        <dbReference type="Proteomes" id="UP000275368"/>
    </source>
</evidence>
<dbReference type="EMBL" id="AP019308">
    <property type="protein sequence ID" value="BBH18862.1"/>
    <property type="molecule type" value="Genomic_DNA"/>
</dbReference>
<dbReference type="Proteomes" id="UP000275368">
    <property type="component" value="Chromosome"/>
</dbReference>
<evidence type="ECO:0000256" key="7">
    <source>
        <dbReference type="RuleBase" id="RU363032"/>
    </source>
</evidence>
<gene>
    <name evidence="9" type="ORF">Back11_02070</name>
</gene>
<feature type="domain" description="ABC transmembrane type-1" evidence="8">
    <location>
        <begin position="71"/>
        <end position="286"/>
    </location>
</feature>
<keyword evidence="10" id="KW-1185">Reference proteome</keyword>
<dbReference type="AlphaFoldDB" id="A0A3G9IL11"/>
<feature type="transmembrane region" description="Helical" evidence="7">
    <location>
        <begin position="277"/>
        <end position="294"/>
    </location>
</feature>
<evidence type="ECO:0000256" key="6">
    <source>
        <dbReference type="ARBA" id="ARBA00023136"/>
    </source>
</evidence>
<keyword evidence="3" id="KW-1003">Cell membrane</keyword>
<evidence type="ECO:0000256" key="1">
    <source>
        <dbReference type="ARBA" id="ARBA00004651"/>
    </source>
</evidence>
<protein>
    <submittedName>
        <fullName evidence="9">Sugar ABC transporter permease</fullName>
    </submittedName>
</protein>
<reference evidence="9 10" key="1">
    <citation type="submission" date="2018-11" db="EMBL/GenBank/DDBJ databases">
        <title>Complete genome sequence of Paenibacillus baekrokdamisoli strain KCTC 33723.</title>
        <authorList>
            <person name="Kang S.W."/>
            <person name="Lee K.C."/>
            <person name="Kim K.K."/>
            <person name="Kim J.S."/>
            <person name="Kim D.S."/>
            <person name="Ko S.H."/>
            <person name="Yang S.H."/>
            <person name="Lee J.S."/>
        </authorList>
    </citation>
    <scope>NUCLEOTIDE SEQUENCE [LARGE SCALE GENOMIC DNA]</scope>
    <source>
        <strain evidence="9 10">KCTC 33723</strain>
    </source>
</reference>
<accession>A0A3G9IL11</accession>
<dbReference type="InterPro" id="IPR050809">
    <property type="entry name" value="UgpAE/MalFG_permease"/>
</dbReference>
<organism evidence="9 10">
    <name type="scientific">Paenibacillus baekrokdamisoli</name>
    <dbReference type="NCBI Taxonomy" id="1712516"/>
    <lineage>
        <taxon>Bacteria</taxon>
        <taxon>Bacillati</taxon>
        <taxon>Bacillota</taxon>
        <taxon>Bacilli</taxon>
        <taxon>Bacillales</taxon>
        <taxon>Paenibacillaceae</taxon>
        <taxon>Paenibacillus</taxon>
    </lineage>
</organism>
<dbReference type="PANTHER" id="PTHR43227:SF11">
    <property type="entry name" value="BLL4140 PROTEIN"/>
    <property type="match status" value="1"/>
</dbReference>
<sequence>MNMKKTRRELPLHLMLIPGIIILLIYCYYPMIGFVVAFQKFIPINGLFGSKWIGLGNFRYLLQMPDIWQVLGNTVFIATMKIVLGLVVPILVAVLLNELKHMLIKRGVQTLIYLPHFLSWVILGGVLVDILSPSEGIINQLLNALGMDSVFFLGSNKWFPAVLIFSDVWKEFGFSTIVFLAAITGINPSLYEAAIVDGANHTKQIWHITLPGMVPIIVLMATLSLGNVLNAGFDQIFNLYSPSVYQSGDILDTLIYRIGLLDAQFGVATAIGLFKSLVSFVLITISYIMAYRLVNYRIF</sequence>
<comment type="similarity">
    <text evidence="7">Belongs to the binding-protein-dependent transport system permease family.</text>
</comment>
<keyword evidence="6 7" id="KW-0472">Membrane</keyword>
<name>A0A3G9IL11_9BACL</name>
<evidence type="ECO:0000256" key="3">
    <source>
        <dbReference type="ARBA" id="ARBA00022475"/>
    </source>
</evidence>
<dbReference type="PANTHER" id="PTHR43227">
    <property type="entry name" value="BLL4140 PROTEIN"/>
    <property type="match status" value="1"/>
</dbReference>
<feature type="transmembrane region" description="Helical" evidence="7">
    <location>
        <begin position="111"/>
        <end position="132"/>
    </location>
</feature>
<dbReference type="InterPro" id="IPR035906">
    <property type="entry name" value="MetI-like_sf"/>
</dbReference>
<evidence type="ECO:0000259" key="8">
    <source>
        <dbReference type="PROSITE" id="PS50928"/>
    </source>
</evidence>
<feature type="transmembrane region" description="Helical" evidence="7">
    <location>
        <begin position="172"/>
        <end position="190"/>
    </location>
</feature>
<dbReference type="GO" id="GO:0005886">
    <property type="term" value="C:plasma membrane"/>
    <property type="evidence" value="ECO:0007669"/>
    <property type="project" value="UniProtKB-SubCell"/>
</dbReference>
<dbReference type="InterPro" id="IPR000515">
    <property type="entry name" value="MetI-like"/>
</dbReference>
<evidence type="ECO:0000256" key="4">
    <source>
        <dbReference type="ARBA" id="ARBA00022692"/>
    </source>
</evidence>
<dbReference type="KEGG" id="pbk:Back11_02070"/>
<dbReference type="PROSITE" id="PS50928">
    <property type="entry name" value="ABC_TM1"/>
    <property type="match status" value="1"/>
</dbReference>
<dbReference type="CDD" id="cd06261">
    <property type="entry name" value="TM_PBP2"/>
    <property type="match status" value="1"/>
</dbReference>
<dbReference type="SUPFAM" id="SSF161098">
    <property type="entry name" value="MetI-like"/>
    <property type="match status" value="1"/>
</dbReference>
<feature type="transmembrane region" description="Helical" evidence="7">
    <location>
        <begin position="210"/>
        <end position="233"/>
    </location>
</feature>
<evidence type="ECO:0000256" key="5">
    <source>
        <dbReference type="ARBA" id="ARBA00022989"/>
    </source>
</evidence>
<evidence type="ECO:0000313" key="9">
    <source>
        <dbReference type="EMBL" id="BBH18862.1"/>
    </source>
</evidence>
<dbReference type="Pfam" id="PF00528">
    <property type="entry name" value="BPD_transp_1"/>
    <property type="match status" value="1"/>
</dbReference>
<feature type="transmembrane region" description="Helical" evidence="7">
    <location>
        <begin position="12"/>
        <end position="38"/>
    </location>
</feature>
<dbReference type="RefSeq" id="WP_179955582.1">
    <property type="nucleotide sequence ID" value="NZ_AP019308.1"/>
</dbReference>
<proteinExistence type="inferred from homology"/>
<keyword evidence="4 7" id="KW-0812">Transmembrane</keyword>
<keyword evidence="2 7" id="KW-0813">Transport</keyword>
<keyword evidence="5 7" id="KW-1133">Transmembrane helix</keyword>
<dbReference type="GO" id="GO:0055085">
    <property type="term" value="P:transmembrane transport"/>
    <property type="evidence" value="ECO:0007669"/>
    <property type="project" value="InterPro"/>
</dbReference>
<feature type="transmembrane region" description="Helical" evidence="7">
    <location>
        <begin position="75"/>
        <end position="99"/>
    </location>
</feature>